<sequence>MKLTSHELNELSELTMSCFNTITNMGLFLGQVQCQELKSLIQTHFPLHIQDYNMKVEYLNKAEGPTSKLQAPPLNPVLQSYTQAPAAPAPATAPRTNAQTLNDREIATAYLLTLKRAGREYGNAVFEVTHPELRSFLEQAFLMGASHAYDVYQYMVKKGFYPLEAAPDVSIQTVASMYQVVPQNQ</sequence>
<dbReference type="Gene3D" id="1.20.1260.10">
    <property type="match status" value="1"/>
</dbReference>
<keyword evidence="1" id="KW-0167">Capsid protein</keyword>
<keyword evidence="2" id="KW-1185">Reference proteome</keyword>
<dbReference type="EMBL" id="JBHTCO010000004">
    <property type="protein sequence ID" value="MFC7392195.1"/>
    <property type="molecule type" value="Genomic_DNA"/>
</dbReference>
<name>A0ABW2PV72_9BACL</name>
<evidence type="ECO:0000313" key="2">
    <source>
        <dbReference type="Proteomes" id="UP001596505"/>
    </source>
</evidence>
<accession>A0ABW2PV72</accession>
<evidence type="ECO:0000313" key="1">
    <source>
        <dbReference type="EMBL" id="MFC7392195.1"/>
    </source>
</evidence>
<dbReference type="Pfam" id="PF07875">
    <property type="entry name" value="Coat_F"/>
    <property type="match status" value="1"/>
</dbReference>
<protein>
    <submittedName>
        <fullName evidence="1">Spore coat protein</fullName>
    </submittedName>
</protein>
<comment type="caution">
    <text evidence="1">The sequence shown here is derived from an EMBL/GenBank/DDBJ whole genome shotgun (WGS) entry which is preliminary data.</text>
</comment>
<proteinExistence type="predicted"/>
<organism evidence="1 2">
    <name type="scientific">Scopulibacillus cellulosilyticus</name>
    <dbReference type="NCBI Taxonomy" id="2665665"/>
    <lineage>
        <taxon>Bacteria</taxon>
        <taxon>Bacillati</taxon>
        <taxon>Bacillota</taxon>
        <taxon>Bacilli</taxon>
        <taxon>Bacillales</taxon>
        <taxon>Sporolactobacillaceae</taxon>
        <taxon>Scopulibacillus</taxon>
    </lineage>
</organism>
<keyword evidence="1" id="KW-0946">Virion</keyword>
<gene>
    <name evidence="1" type="ORF">ACFQRG_04295</name>
</gene>
<dbReference type="RefSeq" id="WP_380964030.1">
    <property type="nucleotide sequence ID" value="NZ_JBHTCO010000004.1"/>
</dbReference>
<dbReference type="InterPro" id="IPR012851">
    <property type="entry name" value="Spore_coat_CotF-like"/>
</dbReference>
<reference evidence="2" key="1">
    <citation type="journal article" date="2019" name="Int. J. Syst. Evol. Microbiol.">
        <title>The Global Catalogue of Microorganisms (GCM) 10K type strain sequencing project: providing services to taxonomists for standard genome sequencing and annotation.</title>
        <authorList>
            <consortium name="The Broad Institute Genomics Platform"/>
            <consortium name="The Broad Institute Genome Sequencing Center for Infectious Disease"/>
            <person name="Wu L."/>
            <person name="Ma J."/>
        </authorList>
    </citation>
    <scope>NUCLEOTIDE SEQUENCE [LARGE SCALE GENOMIC DNA]</scope>
    <source>
        <strain evidence="2">CGMCC 1.16305</strain>
    </source>
</reference>
<dbReference type="InterPro" id="IPR012347">
    <property type="entry name" value="Ferritin-like"/>
</dbReference>
<dbReference type="Proteomes" id="UP001596505">
    <property type="component" value="Unassembled WGS sequence"/>
</dbReference>